<evidence type="ECO:0000313" key="2">
    <source>
        <dbReference type="EMBL" id="MBL0374947.1"/>
    </source>
</evidence>
<dbReference type="InterPro" id="IPR041698">
    <property type="entry name" value="Methyltransf_25"/>
</dbReference>
<reference evidence="2" key="1">
    <citation type="submission" date="2021-01" db="EMBL/GenBank/DDBJ databases">
        <title>Rhizobium sp. strain KVB221 16S ribosomal RNA gene Genome sequencing and assembly.</title>
        <authorList>
            <person name="Kang M."/>
        </authorList>
    </citation>
    <scope>NUCLEOTIDE SEQUENCE</scope>
    <source>
        <strain evidence="2">KVB221</strain>
    </source>
</reference>
<name>A0A937CRN7_9HYPH</name>
<proteinExistence type="predicted"/>
<organism evidence="2 3">
    <name type="scientific">Rhizobium setariae</name>
    <dbReference type="NCBI Taxonomy" id="2801340"/>
    <lineage>
        <taxon>Bacteria</taxon>
        <taxon>Pseudomonadati</taxon>
        <taxon>Pseudomonadota</taxon>
        <taxon>Alphaproteobacteria</taxon>
        <taxon>Hyphomicrobiales</taxon>
        <taxon>Rhizobiaceae</taxon>
        <taxon>Rhizobium/Agrobacterium group</taxon>
        <taxon>Rhizobium</taxon>
    </lineage>
</organism>
<dbReference type="SUPFAM" id="SSF53335">
    <property type="entry name" value="S-adenosyl-L-methionine-dependent methyltransferases"/>
    <property type="match status" value="1"/>
</dbReference>
<dbReference type="CDD" id="cd02440">
    <property type="entry name" value="AdoMet_MTases"/>
    <property type="match status" value="1"/>
</dbReference>
<keyword evidence="2" id="KW-0489">Methyltransferase</keyword>
<dbReference type="GO" id="GO:0032259">
    <property type="term" value="P:methylation"/>
    <property type="evidence" value="ECO:0007669"/>
    <property type="project" value="UniProtKB-KW"/>
</dbReference>
<dbReference type="Proteomes" id="UP000633219">
    <property type="component" value="Unassembled WGS sequence"/>
</dbReference>
<evidence type="ECO:0000313" key="3">
    <source>
        <dbReference type="Proteomes" id="UP000633219"/>
    </source>
</evidence>
<sequence length="270" mass="29409">MTASDKIFSENIPAIYEKYLVPMIFEPYAQEIAARVAALEPANVLEIAAGTGVLTRAMAARLDPQVQVIATDLNQPMLDIAMARQTADDRFGWKQADALALPFDDQSFDAVACQFGVMFFPDKVKGFSEVRRVLATGGRYVFSVWDRLAANEFVSVTSEALAELFPDDPPRFMERTPHGYHDIDAIARDMKAAGFSSPHIETVECESAAASALDAATGYCQGNPLRGEIEARAPGRLEEITGKVAEALQARFGQGPITGRIRAHIVTALR</sequence>
<feature type="domain" description="Methyltransferase" evidence="1">
    <location>
        <begin position="44"/>
        <end position="138"/>
    </location>
</feature>
<dbReference type="GO" id="GO:0008168">
    <property type="term" value="F:methyltransferase activity"/>
    <property type="evidence" value="ECO:0007669"/>
    <property type="project" value="UniProtKB-KW"/>
</dbReference>
<dbReference type="Pfam" id="PF13649">
    <property type="entry name" value="Methyltransf_25"/>
    <property type="match status" value="1"/>
</dbReference>
<keyword evidence="2" id="KW-0808">Transferase</keyword>
<evidence type="ECO:0000259" key="1">
    <source>
        <dbReference type="Pfam" id="PF13649"/>
    </source>
</evidence>
<dbReference type="InterPro" id="IPR029063">
    <property type="entry name" value="SAM-dependent_MTases_sf"/>
</dbReference>
<protein>
    <submittedName>
        <fullName evidence="2">Methyltransferase domain-containing protein</fullName>
    </submittedName>
</protein>
<dbReference type="EMBL" id="JAEQNC010000017">
    <property type="protein sequence ID" value="MBL0374947.1"/>
    <property type="molecule type" value="Genomic_DNA"/>
</dbReference>
<gene>
    <name evidence="2" type="ORF">JJB09_23315</name>
</gene>
<dbReference type="PANTHER" id="PTHR43591">
    <property type="entry name" value="METHYLTRANSFERASE"/>
    <property type="match status" value="1"/>
</dbReference>
<comment type="caution">
    <text evidence="2">The sequence shown here is derived from an EMBL/GenBank/DDBJ whole genome shotgun (WGS) entry which is preliminary data.</text>
</comment>
<accession>A0A937CRN7</accession>
<keyword evidence="3" id="KW-1185">Reference proteome</keyword>
<dbReference type="Gene3D" id="3.40.50.150">
    <property type="entry name" value="Vaccinia Virus protein VP39"/>
    <property type="match status" value="1"/>
</dbReference>
<dbReference type="AlphaFoldDB" id="A0A937CRN7"/>
<dbReference type="RefSeq" id="WP_201663498.1">
    <property type="nucleotide sequence ID" value="NZ_JAEQNC010000017.1"/>
</dbReference>
<dbReference type="PANTHER" id="PTHR43591:SF24">
    <property type="entry name" value="2-METHOXY-6-POLYPRENYL-1,4-BENZOQUINOL METHYLASE, MITOCHONDRIAL"/>
    <property type="match status" value="1"/>
</dbReference>